<evidence type="ECO:0000313" key="1">
    <source>
        <dbReference type="EMBL" id="KZE67678.1"/>
    </source>
</evidence>
<dbReference type="Proteomes" id="UP000076567">
    <property type="component" value="Unassembled WGS sequence"/>
</dbReference>
<reference evidence="2" key="1">
    <citation type="submission" date="2016-01" db="EMBL/GenBank/DDBJ databases">
        <title>Draft genome of Chromobacterium sp. F49.</title>
        <authorList>
            <person name="Hong K.W."/>
        </authorList>
    </citation>
    <scope>NUCLEOTIDE SEQUENCE [LARGE SCALE GENOMIC DNA]</scope>
    <source>
        <strain evidence="2">P7IIIA</strain>
    </source>
</reference>
<gene>
    <name evidence="1" type="ORF">AWM68_18060</name>
</gene>
<proteinExistence type="predicted"/>
<comment type="caution">
    <text evidence="1">The sequence shown here is derived from an EMBL/GenBank/DDBJ whole genome shotgun (WGS) entry which is preliminary data.</text>
</comment>
<organism evidence="1 2">
    <name type="scientific">Fictibacillus phosphorivorans</name>
    <dbReference type="NCBI Taxonomy" id="1221500"/>
    <lineage>
        <taxon>Bacteria</taxon>
        <taxon>Bacillati</taxon>
        <taxon>Bacillota</taxon>
        <taxon>Bacilli</taxon>
        <taxon>Bacillales</taxon>
        <taxon>Fictibacillaceae</taxon>
        <taxon>Fictibacillus</taxon>
    </lineage>
</organism>
<evidence type="ECO:0000313" key="2">
    <source>
        <dbReference type="Proteomes" id="UP000076567"/>
    </source>
</evidence>
<dbReference type="EMBL" id="LRFC01000008">
    <property type="protein sequence ID" value="KZE67678.1"/>
    <property type="molecule type" value="Genomic_DNA"/>
</dbReference>
<name>A0A163RW12_9BACL</name>
<accession>A0A163RW12</accession>
<keyword evidence="2" id="KW-1185">Reference proteome</keyword>
<sequence length="91" mass="10786">MQSLFPDTLRGLGHAKYVEDCRLADKRQKLLDLEANFVDKQPKFLDTVPKLLDWPIWMPLQVYETTRFSTRKCPFLNSLRINTNNEGKIMW</sequence>
<protein>
    <submittedName>
        <fullName evidence="1">Uncharacterized protein</fullName>
    </submittedName>
</protein>
<dbReference type="AlphaFoldDB" id="A0A163RW12"/>